<dbReference type="Gene3D" id="3.40.50.300">
    <property type="entry name" value="P-loop containing nucleotide triphosphate hydrolases"/>
    <property type="match status" value="1"/>
</dbReference>
<dbReference type="InterPro" id="IPR007693">
    <property type="entry name" value="DNA_helicase_DnaB-like_N"/>
</dbReference>
<dbReference type="PROSITE" id="PS51199">
    <property type="entry name" value="SF4_HELICASE"/>
    <property type="match status" value="1"/>
</dbReference>
<evidence type="ECO:0000256" key="11">
    <source>
        <dbReference type="NCBIfam" id="TIGR00665"/>
    </source>
</evidence>
<evidence type="ECO:0000256" key="5">
    <source>
        <dbReference type="ARBA" id="ARBA00022801"/>
    </source>
</evidence>
<dbReference type="GO" id="GO:0043139">
    <property type="term" value="F:5'-3' DNA helicase activity"/>
    <property type="evidence" value="ECO:0007669"/>
    <property type="project" value="UniProtKB-EC"/>
</dbReference>
<dbReference type="PANTHER" id="PTHR30153:SF2">
    <property type="entry name" value="REPLICATIVE DNA HELICASE"/>
    <property type="match status" value="1"/>
</dbReference>
<dbReference type="SUPFAM" id="SSF48024">
    <property type="entry name" value="N-terminal domain of DnaB helicase"/>
    <property type="match status" value="1"/>
</dbReference>
<dbReference type="PANTHER" id="PTHR30153">
    <property type="entry name" value="REPLICATIVE DNA HELICASE DNAB"/>
    <property type="match status" value="1"/>
</dbReference>
<evidence type="ECO:0000256" key="9">
    <source>
        <dbReference type="ARBA" id="ARBA00023235"/>
    </source>
</evidence>
<dbReference type="GO" id="GO:0016787">
    <property type="term" value="F:hydrolase activity"/>
    <property type="evidence" value="ECO:0007669"/>
    <property type="project" value="UniProtKB-KW"/>
</dbReference>
<evidence type="ECO:0000256" key="6">
    <source>
        <dbReference type="ARBA" id="ARBA00022806"/>
    </source>
</evidence>
<dbReference type="EMBL" id="CP098242">
    <property type="protein sequence ID" value="WAW11237.1"/>
    <property type="molecule type" value="Genomic_DNA"/>
</dbReference>
<dbReference type="InterPro" id="IPR016136">
    <property type="entry name" value="DNA_helicase_N/primase_C"/>
</dbReference>
<keyword evidence="16" id="KW-1185">Reference proteome</keyword>
<keyword evidence="9" id="KW-0413">Isomerase</keyword>
<dbReference type="RefSeq" id="WP_269310347.1">
    <property type="nucleotide sequence ID" value="NZ_CP098242.1"/>
</dbReference>
<evidence type="ECO:0000256" key="3">
    <source>
        <dbReference type="ARBA" id="ARBA00022705"/>
    </source>
</evidence>
<keyword evidence="6 12" id="KW-0347">Helicase</keyword>
<feature type="domain" description="SF4 helicase" evidence="14">
    <location>
        <begin position="165"/>
        <end position="429"/>
    </location>
</feature>
<evidence type="ECO:0000256" key="13">
    <source>
        <dbReference type="SAM" id="MobiDB-lite"/>
    </source>
</evidence>
<dbReference type="SUPFAM" id="SSF52540">
    <property type="entry name" value="P-loop containing nucleoside triphosphate hydrolases"/>
    <property type="match status" value="1"/>
</dbReference>
<dbReference type="AlphaFoldDB" id="A0A9E9LYT2"/>
<evidence type="ECO:0000256" key="7">
    <source>
        <dbReference type="ARBA" id="ARBA00022840"/>
    </source>
</evidence>
<dbReference type="InterPro" id="IPR027417">
    <property type="entry name" value="P-loop_NTPase"/>
</dbReference>
<evidence type="ECO:0000256" key="2">
    <source>
        <dbReference type="ARBA" id="ARBA00022515"/>
    </source>
</evidence>
<dbReference type="GO" id="GO:0005524">
    <property type="term" value="F:ATP binding"/>
    <property type="evidence" value="ECO:0007669"/>
    <property type="project" value="UniProtKB-UniRule"/>
</dbReference>
<dbReference type="GO" id="GO:1990077">
    <property type="term" value="C:primosome complex"/>
    <property type="evidence" value="ECO:0007669"/>
    <property type="project" value="UniProtKB-UniRule"/>
</dbReference>
<organism evidence="15 16">
    <name type="scientific">Oxalobacter vibrioformis</name>
    <dbReference type="NCBI Taxonomy" id="933080"/>
    <lineage>
        <taxon>Bacteria</taxon>
        <taxon>Pseudomonadati</taxon>
        <taxon>Pseudomonadota</taxon>
        <taxon>Betaproteobacteria</taxon>
        <taxon>Burkholderiales</taxon>
        <taxon>Oxalobacteraceae</taxon>
        <taxon>Oxalobacter</taxon>
    </lineage>
</organism>
<dbReference type="Gene3D" id="1.10.860.10">
    <property type="entry name" value="DNAb Helicase, Chain A"/>
    <property type="match status" value="1"/>
</dbReference>
<dbReference type="Pfam" id="PF00772">
    <property type="entry name" value="DnaB"/>
    <property type="match status" value="1"/>
</dbReference>
<dbReference type="NCBIfam" id="TIGR00665">
    <property type="entry name" value="DnaB"/>
    <property type="match status" value="1"/>
</dbReference>
<name>A0A9E9LYT2_9BURK</name>
<dbReference type="GO" id="GO:0003677">
    <property type="term" value="F:DNA binding"/>
    <property type="evidence" value="ECO:0007669"/>
    <property type="project" value="UniProtKB-UniRule"/>
</dbReference>
<dbReference type="Proteomes" id="UP001156215">
    <property type="component" value="Chromosome"/>
</dbReference>
<keyword evidence="7 12" id="KW-0067">ATP-binding</keyword>
<dbReference type="Pfam" id="PF03796">
    <property type="entry name" value="DnaB_C"/>
    <property type="match status" value="1"/>
</dbReference>
<evidence type="ECO:0000313" key="16">
    <source>
        <dbReference type="Proteomes" id="UP001156215"/>
    </source>
</evidence>
<evidence type="ECO:0000259" key="14">
    <source>
        <dbReference type="PROSITE" id="PS51199"/>
    </source>
</evidence>
<dbReference type="GO" id="GO:0006269">
    <property type="term" value="P:DNA replication, synthesis of primer"/>
    <property type="evidence" value="ECO:0007669"/>
    <property type="project" value="UniProtKB-UniRule"/>
</dbReference>
<keyword evidence="3 12" id="KW-0235">DNA replication</keyword>
<proteinExistence type="inferred from homology"/>
<dbReference type="EC" id="5.6.2.3" evidence="11 12"/>
<accession>A0A9E9LYT2</accession>
<gene>
    <name evidence="15" type="primary">dnaB</name>
    <name evidence="15" type="ORF">NB640_06305</name>
</gene>
<keyword evidence="2 12" id="KW-0639">Primosome</keyword>
<evidence type="ECO:0000256" key="12">
    <source>
        <dbReference type="RuleBase" id="RU362085"/>
    </source>
</evidence>
<comment type="catalytic activity">
    <reaction evidence="10 12">
        <text>ATP + H2O = ADP + phosphate + H(+)</text>
        <dbReference type="Rhea" id="RHEA:13065"/>
        <dbReference type="ChEBI" id="CHEBI:15377"/>
        <dbReference type="ChEBI" id="CHEBI:15378"/>
        <dbReference type="ChEBI" id="CHEBI:30616"/>
        <dbReference type="ChEBI" id="CHEBI:43474"/>
        <dbReference type="ChEBI" id="CHEBI:456216"/>
        <dbReference type="EC" id="5.6.2.3"/>
    </reaction>
</comment>
<dbReference type="GO" id="GO:0005829">
    <property type="term" value="C:cytosol"/>
    <property type="evidence" value="ECO:0007669"/>
    <property type="project" value="TreeGrafter"/>
</dbReference>
<evidence type="ECO:0000256" key="1">
    <source>
        <dbReference type="ARBA" id="ARBA00008428"/>
    </source>
</evidence>
<dbReference type="CDD" id="cd00984">
    <property type="entry name" value="DnaB_C"/>
    <property type="match status" value="1"/>
</dbReference>
<keyword evidence="5 12" id="KW-0378">Hydrolase</keyword>
<evidence type="ECO:0000256" key="8">
    <source>
        <dbReference type="ARBA" id="ARBA00023125"/>
    </source>
</evidence>
<keyword evidence="4 12" id="KW-0547">Nucleotide-binding</keyword>
<comment type="function">
    <text evidence="12">The main replicative DNA helicase, it participates in initiation and elongation during chromosome replication. Travels ahead of the DNA replisome, separating dsDNA into templates for DNA synthesis. A processive ATP-dependent 5'-3' DNA helicase it has DNA-dependent ATPase activity.</text>
</comment>
<feature type="region of interest" description="Disordered" evidence="13">
    <location>
        <begin position="424"/>
        <end position="445"/>
    </location>
</feature>
<comment type="similarity">
    <text evidence="1 12">Belongs to the helicase family. DnaB subfamily.</text>
</comment>
<evidence type="ECO:0000256" key="4">
    <source>
        <dbReference type="ARBA" id="ARBA00022741"/>
    </source>
</evidence>
<evidence type="ECO:0000313" key="15">
    <source>
        <dbReference type="EMBL" id="WAW11237.1"/>
    </source>
</evidence>
<dbReference type="InterPro" id="IPR007692">
    <property type="entry name" value="DNA_helicase_DnaB"/>
</dbReference>
<reference evidence="15" key="1">
    <citation type="journal article" date="2022" name="Front. Microbiol.">
        <title>New perspectives on an old grouping: The genomic and phenotypic variability of Oxalobacter formigenes and the implications for calcium oxalate stone prevention.</title>
        <authorList>
            <person name="Chmiel J.A."/>
            <person name="Carr C."/>
            <person name="Stuivenberg G.A."/>
            <person name="Venema R."/>
            <person name="Chanyi R.M."/>
            <person name="Al K.F."/>
            <person name="Giguere D."/>
            <person name="Say H."/>
            <person name="Akouris P.P."/>
            <person name="Dominguez Romero S.A."/>
            <person name="Kwong A."/>
            <person name="Tai V."/>
            <person name="Koval S.F."/>
            <person name="Razvi H."/>
            <person name="Bjazevic J."/>
            <person name="Burton J.P."/>
        </authorList>
    </citation>
    <scope>NUCLEOTIDE SEQUENCE</scope>
    <source>
        <strain evidence="15">WoOx3</strain>
    </source>
</reference>
<dbReference type="KEGG" id="ovb:NB640_06305"/>
<protein>
    <recommendedName>
        <fullName evidence="11 12">Replicative DNA helicase</fullName>
        <ecNumber evidence="11 12">5.6.2.3</ecNumber>
    </recommendedName>
</protein>
<sequence>MRAIEAEQAILGSLLLSNAALLRIPELKVSHFSDGGHRSIFTEICRQIHAGKAADIITVYHVLNDSGLDFGGLPYLNQLSQNTPSAVNIRYYADIVIDSALRQSLVDTTVELAAMVSDNPKVPAPQLLENAMAAISRLAETQLEQEPLLARQALQNHVNTFEDRFEKKSSAIPTGFEYIDRMLNGGVNRGDLLIVGARPSMGKTAWALNVATAMAVEYTGLFLSQEMTSGQLLDRLGAALGSIDLGAIIRGDMSNDAWTRYTAACSRIEALKLHIDDQGSLTIISVKNKARKIKRSYGLDFIVLDYLQLMAGDAAKRTRNEQIEAISRELKGLAKELNIAVIALSQLNREVERRPGRRPTMADLRDSGAIEQDADVIVFIHREEVGNPETHLIGWADFIFAKNRQGQTGDVALHYEGRYTRFETAQGYRPQPARTQPKRGLAEHL</sequence>
<keyword evidence="8 12" id="KW-0238">DNA-binding</keyword>
<dbReference type="InterPro" id="IPR007694">
    <property type="entry name" value="DNA_helicase_DnaB-like_C"/>
</dbReference>
<dbReference type="InterPro" id="IPR036185">
    <property type="entry name" value="DNA_heli_DnaB-like_N_sf"/>
</dbReference>
<evidence type="ECO:0000256" key="10">
    <source>
        <dbReference type="ARBA" id="ARBA00048954"/>
    </source>
</evidence>